<gene>
    <name evidence="6" type="ORF">C6P64_13575</name>
</gene>
<evidence type="ECO:0000256" key="1">
    <source>
        <dbReference type="ARBA" id="ARBA00007274"/>
    </source>
</evidence>
<dbReference type="OrthoDB" id="8612290at2"/>
<reference evidence="6 7" key="1">
    <citation type="submission" date="2018-03" db="EMBL/GenBank/DDBJ databases">
        <title>Comparative genomics illustrates the genes involved in a hyperalkaliphilic mechanisms of Serpentinomonas isolated from highly-alkaline calcium-rich serpentinized springs.</title>
        <authorList>
            <person name="Suzuki S."/>
            <person name="Ishii S."/>
            <person name="Walworth N."/>
            <person name="Bird L."/>
            <person name="Kuenen J.G."/>
            <person name="Nealson K.H."/>
        </authorList>
    </citation>
    <scope>NUCLEOTIDE SEQUENCE [LARGE SCALE GENOMIC DNA]</scope>
    <source>
        <strain evidence="6 7">P1</strain>
    </source>
</reference>
<dbReference type="CDD" id="cd03354">
    <property type="entry name" value="LbH_SAT"/>
    <property type="match status" value="1"/>
</dbReference>
<comment type="similarity">
    <text evidence="1 5">Belongs to the transferase hexapeptide repeat family.</text>
</comment>
<dbReference type="InterPro" id="IPR018357">
    <property type="entry name" value="Hexapep_transf_CS"/>
</dbReference>
<organism evidence="6 7">
    <name type="scientific">Malikia granosa</name>
    <dbReference type="NCBI Taxonomy" id="263067"/>
    <lineage>
        <taxon>Bacteria</taxon>
        <taxon>Pseudomonadati</taxon>
        <taxon>Pseudomonadota</taxon>
        <taxon>Betaproteobacteria</taxon>
        <taxon>Burkholderiales</taxon>
        <taxon>Comamonadaceae</taxon>
        <taxon>Malikia</taxon>
    </lineage>
</organism>
<dbReference type="SUPFAM" id="SSF51161">
    <property type="entry name" value="Trimeric LpxA-like enzymes"/>
    <property type="match status" value="1"/>
</dbReference>
<dbReference type="GO" id="GO:0009001">
    <property type="term" value="F:serine O-acetyltransferase activity"/>
    <property type="evidence" value="ECO:0007669"/>
    <property type="project" value="UniProtKB-EC"/>
</dbReference>
<keyword evidence="7" id="KW-1185">Reference proteome</keyword>
<dbReference type="PROSITE" id="PS00101">
    <property type="entry name" value="HEXAPEP_TRANSFERASES"/>
    <property type="match status" value="1"/>
</dbReference>
<dbReference type="InterPro" id="IPR005881">
    <property type="entry name" value="Ser_O-AcTrfase"/>
</dbReference>
<dbReference type="GO" id="GO:0005737">
    <property type="term" value="C:cytoplasm"/>
    <property type="evidence" value="ECO:0007669"/>
    <property type="project" value="InterPro"/>
</dbReference>
<keyword evidence="3" id="KW-0677">Repeat</keyword>
<dbReference type="InterPro" id="IPR001451">
    <property type="entry name" value="Hexapep"/>
</dbReference>
<dbReference type="PIRSF" id="PIRSF000441">
    <property type="entry name" value="CysE"/>
    <property type="match status" value="1"/>
</dbReference>
<comment type="caution">
    <text evidence="6">The sequence shown here is derived from an EMBL/GenBank/DDBJ whole genome shotgun (WGS) entry which is preliminary data.</text>
</comment>
<dbReference type="PANTHER" id="PTHR42811">
    <property type="entry name" value="SERINE ACETYLTRANSFERASE"/>
    <property type="match status" value="1"/>
</dbReference>
<dbReference type="InterPro" id="IPR045304">
    <property type="entry name" value="LbH_SAT"/>
</dbReference>
<name>A0A2S9K2I4_9BURK</name>
<protein>
    <recommendedName>
        <fullName evidence="5">Serine acetyltransferase</fullName>
        <ecNumber evidence="5">2.3.1.30</ecNumber>
    </recommendedName>
</protein>
<dbReference type="GO" id="GO:0006535">
    <property type="term" value="P:cysteine biosynthetic process from serine"/>
    <property type="evidence" value="ECO:0007669"/>
    <property type="project" value="InterPro"/>
</dbReference>
<proteinExistence type="inferred from homology"/>
<dbReference type="AlphaFoldDB" id="A0A2S9K2I4"/>
<dbReference type="InterPro" id="IPR011004">
    <property type="entry name" value="Trimer_LpxA-like_sf"/>
</dbReference>
<evidence type="ECO:0000256" key="3">
    <source>
        <dbReference type="ARBA" id="ARBA00022737"/>
    </source>
</evidence>
<evidence type="ECO:0000313" key="6">
    <source>
        <dbReference type="EMBL" id="PRD64604.1"/>
    </source>
</evidence>
<evidence type="ECO:0000256" key="4">
    <source>
        <dbReference type="ARBA" id="ARBA00023315"/>
    </source>
</evidence>
<evidence type="ECO:0000313" key="7">
    <source>
        <dbReference type="Proteomes" id="UP000238589"/>
    </source>
</evidence>
<comment type="catalytic activity">
    <reaction evidence="5">
        <text>L-serine + acetyl-CoA = O-acetyl-L-serine + CoA</text>
        <dbReference type="Rhea" id="RHEA:24560"/>
        <dbReference type="ChEBI" id="CHEBI:33384"/>
        <dbReference type="ChEBI" id="CHEBI:57287"/>
        <dbReference type="ChEBI" id="CHEBI:57288"/>
        <dbReference type="ChEBI" id="CHEBI:58340"/>
        <dbReference type="EC" id="2.3.1.30"/>
    </reaction>
</comment>
<evidence type="ECO:0000256" key="2">
    <source>
        <dbReference type="ARBA" id="ARBA00022679"/>
    </source>
</evidence>
<evidence type="ECO:0000256" key="5">
    <source>
        <dbReference type="PIRNR" id="PIRNR000441"/>
    </source>
</evidence>
<dbReference type="RefSeq" id="WP_105749097.1">
    <property type="nucleotide sequence ID" value="NZ_PVLQ01000061.1"/>
</dbReference>
<dbReference type="EMBL" id="PVLQ01000061">
    <property type="protein sequence ID" value="PRD64604.1"/>
    <property type="molecule type" value="Genomic_DNA"/>
</dbReference>
<keyword evidence="4 5" id="KW-0012">Acyltransferase</keyword>
<dbReference type="Pfam" id="PF00132">
    <property type="entry name" value="Hexapep"/>
    <property type="match status" value="1"/>
</dbReference>
<keyword evidence="2 5" id="KW-0808">Transferase</keyword>
<accession>A0A2S9K2I4</accession>
<dbReference type="Gene3D" id="2.160.10.10">
    <property type="entry name" value="Hexapeptide repeat proteins"/>
    <property type="match status" value="1"/>
</dbReference>
<dbReference type="EC" id="2.3.1.30" evidence="5"/>
<sequence>MFENLREDWQTYGRDLSRQGFWVMCVFRFGQWRYRVKPAPLRKLFSFIYRVWRTLIQIMTGIELHCETRIGRRLLIEHFGGIIISGDTVIGDDVVIRQGVTIGLRHTGLRGAPIIGNRVDIGAGAKLLGPIHIGDDAVIGANAVVLTDVPAGALAVGVPAVIKPRRAQSESSPADLSA</sequence>
<dbReference type="Proteomes" id="UP000238589">
    <property type="component" value="Unassembled WGS sequence"/>
</dbReference>